<dbReference type="GO" id="GO:0042981">
    <property type="term" value="P:regulation of apoptotic process"/>
    <property type="evidence" value="ECO:0007669"/>
    <property type="project" value="InterPro"/>
</dbReference>
<dbReference type="InterPro" id="IPR002475">
    <property type="entry name" value="Bcl2-like"/>
</dbReference>
<dbReference type="InParanoid" id="A0A3B1JGN3"/>
<evidence type="ECO:0000313" key="4">
    <source>
        <dbReference type="Ensembl" id="ENSAMXP00000040866.1"/>
    </source>
</evidence>
<reference evidence="5" key="1">
    <citation type="submission" date="2013-03" db="EMBL/GenBank/DDBJ databases">
        <authorList>
            <person name="Jeffery W."/>
            <person name="Warren W."/>
            <person name="Wilson R.K."/>
        </authorList>
    </citation>
    <scope>NUCLEOTIDE SEQUENCE</scope>
    <source>
        <strain evidence="5">female</strain>
    </source>
</reference>
<evidence type="ECO:0000256" key="2">
    <source>
        <dbReference type="ARBA" id="ARBA00022703"/>
    </source>
</evidence>
<reference evidence="5" key="2">
    <citation type="journal article" date="2014" name="Nat. Commun.">
        <title>The cavefish genome reveals candidate genes for eye loss.</title>
        <authorList>
            <person name="McGaugh S.E."/>
            <person name="Gross J.B."/>
            <person name="Aken B."/>
            <person name="Blin M."/>
            <person name="Borowsky R."/>
            <person name="Chalopin D."/>
            <person name="Hinaux H."/>
            <person name="Jeffery W.R."/>
            <person name="Keene A."/>
            <person name="Ma L."/>
            <person name="Minx P."/>
            <person name="Murphy D."/>
            <person name="O'Quin K.E."/>
            <person name="Retaux S."/>
            <person name="Rohner N."/>
            <person name="Searle S.M."/>
            <person name="Stahl B.A."/>
            <person name="Tabin C."/>
            <person name="Volff J.N."/>
            <person name="Yoshizawa M."/>
            <person name="Warren W.C."/>
        </authorList>
    </citation>
    <scope>NUCLEOTIDE SEQUENCE [LARGE SCALE GENOMIC DNA]</scope>
    <source>
        <strain evidence="5">female</strain>
    </source>
</reference>
<dbReference type="CDD" id="cd06845">
    <property type="entry name" value="Bcl-2_like"/>
    <property type="match status" value="1"/>
</dbReference>
<dbReference type="InterPro" id="IPR026298">
    <property type="entry name" value="Bcl-2_fam"/>
</dbReference>
<dbReference type="GO" id="GO:0008053">
    <property type="term" value="P:mitochondrial fusion"/>
    <property type="evidence" value="ECO:0007669"/>
    <property type="project" value="TreeGrafter"/>
</dbReference>
<dbReference type="PRINTS" id="PR01862">
    <property type="entry name" value="BCL2FAMILY"/>
</dbReference>
<dbReference type="GeneTree" id="ENSGT01130000278292"/>
<reference evidence="4" key="4">
    <citation type="submission" date="2025-09" db="UniProtKB">
        <authorList>
            <consortium name="Ensembl"/>
        </authorList>
    </citation>
    <scope>IDENTIFICATION</scope>
</reference>
<dbReference type="GO" id="GO:0001836">
    <property type="term" value="P:release of cytochrome c from mitochondria"/>
    <property type="evidence" value="ECO:0007669"/>
    <property type="project" value="TreeGrafter"/>
</dbReference>
<dbReference type="InterPro" id="IPR036834">
    <property type="entry name" value="Bcl-2-like_sf"/>
</dbReference>
<comment type="similarity">
    <text evidence="1">Belongs to the Bcl-2 family.</text>
</comment>
<dbReference type="Gene3D" id="1.10.437.10">
    <property type="entry name" value="Blc2-like"/>
    <property type="match status" value="1"/>
</dbReference>
<sequence>MAAQGEGYAVNLLRIGYRLLINFISERLQRTLEIDAAVTKNLLDETEEVPDPNIKKVGQRLQQFGDELDNDTKLKEMINNLMPTKEVFLKIAYEIFSDWKFNWGRVVALFYFACEFVKMVPDIISNIISWTLEFMRDHVIAWISGQGGWDAILSQIEAPSWTTVTAFVAGVLTTALIVNKM</sequence>
<dbReference type="STRING" id="7994.ENSAMXP00000040866"/>
<reference evidence="4" key="3">
    <citation type="submission" date="2025-08" db="UniProtKB">
        <authorList>
            <consortium name="Ensembl"/>
        </authorList>
    </citation>
    <scope>IDENTIFICATION</scope>
</reference>
<evidence type="ECO:0000259" key="3">
    <source>
        <dbReference type="SMART" id="SM00337"/>
    </source>
</evidence>
<dbReference type="Bgee" id="ENSAMXG00000037918">
    <property type="expression patterns" value="Expressed in intestine and 4 other cell types or tissues"/>
</dbReference>
<accession>A0A3B1JGN3</accession>
<dbReference type="Ensembl" id="ENSAMXT00000056849.1">
    <property type="protein sequence ID" value="ENSAMXP00000040866.1"/>
    <property type="gene ID" value="ENSAMXG00000037918.1"/>
</dbReference>
<dbReference type="PANTHER" id="PTHR11256:SF42">
    <property type="entry name" value="APOPTOSIS REGULATOR BAX"/>
    <property type="match status" value="1"/>
</dbReference>
<protein>
    <submittedName>
        <fullName evidence="4">BCL2 associated X, apoptosis regulator a</fullName>
    </submittedName>
</protein>
<dbReference type="SUPFAM" id="SSF56854">
    <property type="entry name" value="Bcl-2 inhibitors of programmed cell death"/>
    <property type="match status" value="1"/>
</dbReference>
<dbReference type="GO" id="GO:0015267">
    <property type="term" value="F:channel activity"/>
    <property type="evidence" value="ECO:0007669"/>
    <property type="project" value="TreeGrafter"/>
</dbReference>
<dbReference type="SMART" id="SM00337">
    <property type="entry name" value="BCL"/>
    <property type="match status" value="1"/>
</dbReference>
<dbReference type="GO" id="GO:0005741">
    <property type="term" value="C:mitochondrial outer membrane"/>
    <property type="evidence" value="ECO:0007669"/>
    <property type="project" value="TreeGrafter"/>
</dbReference>
<dbReference type="GO" id="GO:0008630">
    <property type="term" value="P:intrinsic apoptotic signaling pathway in response to DNA damage"/>
    <property type="evidence" value="ECO:0007669"/>
    <property type="project" value="TreeGrafter"/>
</dbReference>
<evidence type="ECO:0000313" key="5">
    <source>
        <dbReference type="Proteomes" id="UP000018467"/>
    </source>
</evidence>
<evidence type="ECO:0000256" key="1">
    <source>
        <dbReference type="ARBA" id="ARBA00009458"/>
    </source>
</evidence>
<keyword evidence="5" id="KW-1185">Reference proteome</keyword>
<dbReference type="Pfam" id="PF00452">
    <property type="entry name" value="Bcl-2"/>
    <property type="match status" value="1"/>
</dbReference>
<dbReference type="InterPro" id="IPR046371">
    <property type="entry name" value="Bcl-2_BH1-3"/>
</dbReference>
<keyword evidence="2" id="KW-0053">Apoptosis</keyword>
<proteinExistence type="inferred from homology"/>
<dbReference type="GO" id="GO:0097192">
    <property type="term" value="P:extrinsic apoptotic signaling pathway in absence of ligand"/>
    <property type="evidence" value="ECO:0007669"/>
    <property type="project" value="TreeGrafter"/>
</dbReference>
<dbReference type="AlphaFoldDB" id="A0A3B1JGN3"/>
<dbReference type="GO" id="GO:0051400">
    <property type="term" value="F:BH domain binding"/>
    <property type="evidence" value="ECO:0007669"/>
    <property type="project" value="TreeGrafter"/>
</dbReference>
<organism evidence="4 5">
    <name type="scientific">Astyanax mexicanus</name>
    <name type="common">Blind cave fish</name>
    <name type="synonym">Astyanax fasciatus mexicanus</name>
    <dbReference type="NCBI Taxonomy" id="7994"/>
    <lineage>
        <taxon>Eukaryota</taxon>
        <taxon>Metazoa</taxon>
        <taxon>Chordata</taxon>
        <taxon>Craniata</taxon>
        <taxon>Vertebrata</taxon>
        <taxon>Euteleostomi</taxon>
        <taxon>Actinopterygii</taxon>
        <taxon>Neopterygii</taxon>
        <taxon>Teleostei</taxon>
        <taxon>Ostariophysi</taxon>
        <taxon>Characiformes</taxon>
        <taxon>Characoidei</taxon>
        <taxon>Acestrorhamphidae</taxon>
        <taxon>Acestrorhamphinae</taxon>
        <taxon>Astyanax</taxon>
    </lineage>
</organism>
<feature type="domain" description="Bcl-2 Bcl-2 homology region 1-3" evidence="3">
    <location>
        <begin position="61"/>
        <end position="149"/>
    </location>
</feature>
<dbReference type="Proteomes" id="UP000018467">
    <property type="component" value="Unassembled WGS sequence"/>
</dbReference>
<dbReference type="PROSITE" id="PS50062">
    <property type="entry name" value="BCL2_FAMILY"/>
    <property type="match status" value="1"/>
</dbReference>
<dbReference type="PANTHER" id="PTHR11256">
    <property type="entry name" value="BCL-2 RELATED"/>
    <property type="match status" value="1"/>
</dbReference>
<name>A0A3B1JGN3_ASTMX</name>